<dbReference type="GO" id="GO:0006826">
    <property type="term" value="P:iron ion transport"/>
    <property type="evidence" value="ECO:0007669"/>
    <property type="project" value="UniProtKB-KW"/>
</dbReference>
<reference evidence="11" key="2">
    <citation type="submission" date="2021-04" db="EMBL/GenBank/DDBJ databases">
        <authorList>
            <person name="Gilroy R."/>
        </authorList>
    </citation>
    <scope>NUCLEOTIDE SEQUENCE</scope>
    <source>
        <strain evidence="11">ChiHjej12B11-9195</strain>
    </source>
</reference>
<organism evidence="11 12">
    <name type="scientific">Candidatus Rothia avicola</name>
    <dbReference type="NCBI Taxonomy" id="2840478"/>
    <lineage>
        <taxon>Bacteria</taxon>
        <taxon>Bacillati</taxon>
        <taxon>Actinomycetota</taxon>
        <taxon>Actinomycetes</taxon>
        <taxon>Micrococcales</taxon>
        <taxon>Micrococcaceae</taxon>
        <taxon>Rothia</taxon>
    </lineage>
</organism>
<evidence type="ECO:0000256" key="5">
    <source>
        <dbReference type="ARBA" id="ARBA00022741"/>
    </source>
</evidence>
<keyword evidence="2" id="KW-0813">Transport</keyword>
<feature type="domain" description="ABC transporter" evidence="10">
    <location>
        <begin position="11"/>
        <end position="246"/>
    </location>
</feature>
<dbReference type="Proteomes" id="UP000824134">
    <property type="component" value="Unassembled WGS sequence"/>
</dbReference>
<dbReference type="AlphaFoldDB" id="A0A9D2CRM0"/>
<dbReference type="GO" id="GO:0016887">
    <property type="term" value="F:ATP hydrolysis activity"/>
    <property type="evidence" value="ECO:0007669"/>
    <property type="project" value="InterPro"/>
</dbReference>
<dbReference type="InterPro" id="IPR027417">
    <property type="entry name" value="P-loop_NTPase"/>
</dbReference>
<dbReference type="GO" id="GO:0005524">
    <property type="term" value="F:ATP binding"/>
    <property type="evidence" value="ECO:0007669"/>
    <property type="project" value="UniProtKB-KW"/>
</dbReference>
<dbReference type="EMBL" id="DXCN01000050">
    <property type="protein sequence ID" value="HIY95358.1"/>
    <property type="molecule type" value="Genomic_DNA"/>
</dbReference>
<evidence type="ECO:0000256" key="4">
    <source>
        <dbReference type="ARBA" id="ARBA00022496"/>
    </source>
</evidence>
<evidence type="ECO:0000256" key="7">
    <source>
        <dbReference type="ARBA" id="ARBA00023004"/>
    </source>
</evidence>
<comment type="subcellular location">
    <subcellularLocation>
        <location evidence="1">Cell membrane</location>
        <topology evidence="1">Peripheral membrane protein</topology>
    </subcellularLocation>
</comment>
<keyword evidence="3" id="KW-1003">Cell membrane</keyword>
<evidence type="ECO:0000256" key="8">
    <source>
        <dbReference type="ARBA" id="ARBA00023065"/>
    </source>
</evidence>
<dbReference type="PANTHER" id="PTHR42771">
    <property type="entry name" value="IRON(3+)-HYDROXAMATE IMPORT ATP-BINDING PROTEIN FHUC"/>
    <property type="match status" value="1"/>
</dbReference>
<keyword evidence="9" id="KW-0472">Membrane</keyword>
<evidence type="ECO:0000256" key="9">
    <source>
        <dbReference type="ARBA" id="ARBA00023136"/>
    </source>
</evidence>
<evidence type="ECO:0000313" key="12">
    <source>
        <dbReference type="Proteomes" id="UP000824134"/>
    </source>
</evidence>
<proteinExistence type="predicted"/>
<evidence type="ECO:0000256" key="1">
    <source>
        <dbReference type="ARBA" id="ARBA00004202"/>
    </source>
</evidence>
<dbReference type="GO" id="GO:0005886">
    <property type="term" value="C:plasma membrane"/>
    <property type="evidence" value="ECO:0007669"/>
    <property type="project" value="UniProtKB-SubCell"/>
</dbReference>
<evidence type="ECO:0000313" key="11">
    <source>
        <dbReference type="EMBL" id="HIY95358.1"/>
    </source>
</evidence>
<protein>
    <submittedName>
        <fullName evidence="11">ABC transporter ATP-binding protein</fullName>
    </submittedName>
</protein>
<dbReference type="Pfam" id="PF00005">
    <property type="entry name" value="ABC_tran"/>
    <property type="match status" value="1"/>
</dbReference>
<dbReference type="SUPFAM" id="SSF52540">
    <property type="entry name" value="P-loop containing nucleoside triphosphate hydrolases"/>
    <property type="match status" value="1"/>
</dbReference>
<dbReference type="PROSITE" id="PS50893">
    <property type="entry name" value="ABC_TRANSPORTER_2"/>
    <property type="match status" value="1"/>
</dbReference>
<dbReference type="FunFam" id="3.40.50.300:FF:000134">
    <property type="entry name" value="Iron-enterobactin ABC transporter ATP-binding protein"/>
    <property type="match status" value="1"/>
</dbReference>
<keyword evidence="8" id="KW-0406">Ion transport</keyword>
<dbReference type="InterPro" id="IPR017871">
    <property type="entry name" value="ABC_transporter-like_CS"/>
</dbReference>
<keyword evidence="4" id="KW-0410">Iron transport</keyword>
<dbReference type="PROSITE" id="PS00211">
    <property type="entry name" value="ABC_TRANSPORTER_1"/>
    <property type="match status" value="1"/>
</dbReference>
<dbReference type="InterPro" id="IPR003439">
    <property type="entry name" value="ABC_transporter-like_ATP-bd"/>
</dbReference>
<accession>A0A9D2CRM0</accession>
<dbReference type="InterPro" id="IPR051535">
    <property type="entry name" value="Siderophore_ABC-ATPase"/>
</dbReference>
<name>A0A9D2CRM0_9MICC</name>
<gene>
    <name evidence="11" type="ORF">H9821_06830</name>
</gene>
<keyword evidence="7" id="KW-0408">Iron</keyword>
<dbReference type="SMART" id="SM00382">
    <property type="entry name" value="AAA"/>
    <property type="match status" value="1"/>
</dbReference>
<dbReference type="InterPro" id="IPR003593">
    <property type="entry name" value="AAA+_ATPase"/>
</dbReference>
<dbReference type="Gene3D" id="3.40.50.300">
    <property type="entry name" value="P-loop containing nucleotide triphosphate hydrolases"/>
    <property type="match status" value="1"/>
</dbReference>
<evidence type="ECO:0000256" key="3">
    <source>
        <dbReference type="ARBA" id="ARBA00022475"/>
    </source>
</evidence>
<dbReference type="PANTHER" id="PTHR42771:SF2">
    <property type="entry name" value="IRON(3+)-HYDROXAMATE IMPORT ATP-BINDING PROTEIN FHUC"/>
    <property type="match status" value="1"/>
</dbReference>
<keyword evidence="5" id="KW-0547">Nucleotide-binding</keyword>
<comment type="caution">
    <text evidence="11">The sequence shown here is derived from an EMBL/GenBank/DDBJ whole genome shotgun (WGS) entry which is preliminary data.</text>
</comment>
<evidence type="ECO:0000259" key="10">
    <source>
        <dbReference type="PROSITE" id="PS50893"/>
    </source>
</evidence>
<dbReference type="CDD" id="cd03214">
    <property type="entry name" value="ABC_Iron-Siderophores_B12_Hemin"/>
    <property type="match status" value="1"/>
</dbReference>
<reference evidence="11" key="1">
    <citation type="journal article" date="2021" name="PeerJ">
        <title>Extensive microbial diversity within the chicken gut microbiome revealed by metagenomics and culture.</title>
        <authorList>
            <person name="Gilroy R."/>
            <person name="Ravi A."/>
            <person name="Getino M."/>
            <person name="Pursley I."/>
            <person name="Horton D.L."/>
            <person name="Alikhan N.F."/>
            <person name="Baker D."/>
            <person name="Gharbi K."/>
            <person name="Hall N."/>
            <person name="Watson M."/>
            <person name="Adriaenssens E.M."/>
            <person name="Foster-Nyarko E."/>
            <person name="Jarju S."/>
            <person name="Secka A."/>
            <person name="Antonio M."/>
            <person name="Oren A."/>
            <person name="Chaudhuri R.R."/>
            <person name="La Ragione R."/>
            <person name="Hildebrand F."/>
            <person name="Pallen M.J."/>
        </authorList>
    </citation>
    <scope>NUCLEOTIDE SEQUENCE</scope>
    <source>
        <strain evidence="11">ChiHjej12B11-9195</strain>
    </source>
</reference>
<evidence type="ECO:0000256" key="6">
    <source>
        <dbReference type="ARBA" id="ARBA00022840"/>
    </source>
</evidence>
<sequence length="280" mass="30172">MTKTLKTSSAIAAQGLHVSYGERKVLSGVDVAVPSGELTVIIGPNACGKSTLLKTLARVHQPSSGSIELEGRPLNQLSTRQIARDLALLPQNPHAPASVSVADVVALGRYPHQGLLGRLSATDKRICQQAMEACGVTGLADRKLQELSGGQRQRVWIAMTLAQDTPLILLDEPTTYLDITHQLQVLDLASQLHRSGRTLLLVLHDLNLAFRYATHLIMMKDGQIIASGRPTEIVTAENIERVFGLQASIMTDPHSNTPLLVPFDTRVKADAHDAPSQPTA</sequence>
<keyword evidence="6 11" id="KW-0067">ATP-binding</keyword>
<evidence type="ECO:0000256" key="2">
    <source>
        <dbReference type="ARBA" id="ARBA00022448"/>
    </source>
</evidence>